<feature type="domain" description="Trypsin-co-occurring" evidence="1">
    <location>
        <begin position="8"/>
        <end position="118"/>
    </location>
</feature>
<reference evidence="2" key="1">
    <citation type="submission" date="2020-09" db="EMBL/GenBank/DDBJ databases">
        <title>Streptomyces grisecoloratus sp. nov., isolated from cotton soil.</title>
        <authorList>
            <person name="Xing L."/>
        </authorList>
    </citation>
    <scope>NUCLEOTIDE SEQUENCE</scope>
    <source>
        <strain evidence="2">TRM S81-3</strain>
    </source>
</reference>
<name>A0A926QQ57_9ACTN</name>
<dbReference type="Pfam" id="PF19493">
    <property type="entry name" value="Trypco1"/>
    <property type="match status" value="1"/>
</dbReference>
<accession>A0A926QQ57</accession>
<reference evidence="2" key="2">
    <citation type="submission" date="2020-09" db="EMBL/GenBank/DDBJ databases">
        <authorList>
            <person name="Luo X."/>
        </authorList>
    </citation>
    <scope>NUCLEOTIDE SEQUENCE</scope>
    <source>
        <strain evidence="2">TRM S81-3</strain>
    </source>
</reference>
<evidence type="ECO:0000259" key="1">
    <source>
        <dbReference type="Pfam" id="PF19493"/>
    </source>
</evidence>
<proteinExistence type="predicted"/>
<comment type="caution">
    <text evidence="2">The sequence shown here is derived from an EMBL/GenBank/DDBJ whole genome shotgun (WGS) entry which is preliminary data.</text>
</comment>
<dbReference type="Proteomes" id="UP000621210">
    <property type="component" value="Unassembled WGS sequence"/>
</dbReference>
<evidence type="ECO:0000313" key="3">
    <source>
        <dbReference type="Proteomes" id="UP000621210"/>
    </source>
</evidence>
<organism evidence="2 3">
    <name type="scientific">Streptomyces griseicoloratus</name>
    <dbReference type="NCBI Taxonomy" id="2752516"/>
    <lineage>
        <taxon>Bacteria</taxon>
        <taxon>Bacillati</taxon>
        <taxon>Actinomycetota</taxon>
        <taxon>Actinomycetes</taxon>
        <taxon>Kitasatosporales</taxon>
        <taxon>Streptomycetaceae</taxon>
        <taxon>Streptomyces</taxon>
    </lineage>
</organism>
<dbReference type="EMBL" id="JACVQF010000187">
    <property type="protein sequence ID" value="MBD0420459.1"/>
    <property type="molecule type" value="Genomic_DNA"/>
</dbReference>
<dbReference type="NCBIfam" id="NF041216">
    <property type="entry name" value="CU044_2847_fam"/>
    <property type="match status" value="1"/>
</dbReference>
<gene>
    <name evidence="2" type="ORF">H0H10_15115</name>
</gene>
<dbReference type="RefSeq" id="WP_188181440.1">
    <property type="nucleotide sequence ID" value="NZ_JACVQF010000187.1"/>
</dbReference>
<protein>
    <recommendedName>
        <fullName evidence="1">Trypsin-co-occurring domain-containing protein</fullName>
    </recommendedName>
</protein>
<sequence length="127" mass="13122">MGEFVEFTFDDGQRVLLEVFPSPLADSAAAGAAPGSAPLVPVAGEGGGRVARAARGALRQVLQPLVPVLQSVHETVSAMERRPHQLTVDLGVKVGNDLTLGIVANKGEASLTVSATWNLEEAPAPTE</sequence>
<evidence type="ECO:0000313" key="2">
    <source>
        <dbReference type="EMBL" id="MBD0420459.1"/>
    </source>
</evidence>
<keyword evidence="3" id="KW-1185">Reference proteome</keyword>
<dbReference type="AlphaFoldDB" id="A0A926QQ57"/>
<dbReference type="InterPro" id="IPR045794">
    <property type="entry name" value="Trypco1"/>
</dbReference>